<dbReference type="EMBL" id="MZGT01000063">
    <property type="protein sequence ID" value="OPJ58622.1"/>
    <property type="molecule type" value="Genomic_DNA"/>
</dbReference>
<dbReference type="GO" id="GO:0030313">
    <property type="term" value="C:cell envelope"/>
    <property type="evidence" value="ECO:0007669"/>
    <property type="project" value="UniProtKB-SubCell"/>
</dbReference>
<feature type="repeat" description="Cell wall-binding" evidence="3">
    <location>
        <begin position="48"/>
        <end position="67"/>
    </location>
</feature>
<keyword evidence="6" id="KW-1185">Reference proteome</keyword>
<dbReference type="NCBIfam" id="TIGR02543">
    <property type="entry name" value="List_Bact_rpt"/>
    <property type="match status" value="1"/>
</dbReference>
<evidence type="ECO:0000256" key="2">
    <source>
        <dbReference type="ARBA" id="ARBA00022737"/>
    </source>
</evidence>
<dbReference type="Pfam" id="PF01473">
    <property type="entry name" value="Choline_bind_1"/>
    <property type="match status" value="1"/>
</dbReference>
<evidence type="ECO:0000313" key="5">
    <source>
        <dbReference type="EMBL" id="OPJ58622.1"/>
    </source>
</evidence>
<keyword evidence="5" id="KW-0378">Hydrolase</keyword>
<sequence>MKHKFLKRLAISGVATLTLISMAPVGVSAAWVKNEYGAWSYTEGYGYATGWKEISGTWYFFDSLGQMRTGWIYTGGEWYYIDLSGAMQTGLIQIEGKIYLFSSSGAMQNGSAMINAKLYNFDDNGVCVGPDYPTPSKGFDYYGNNTTPYVPSQIINENESMTSEIPSNGTDQVKECKIKFKDPDAEDDDQEVLKTRTVPEDTMMPLYKPTKSGYTFVEWNTDSNGDGTGYNYDDKIKINKNITLYAQWKEVKEN</sequence>
<evidence type="ECO:0000313" key="6">
    <source>
        <dbReference type="Proteomes" id="UP000191056"/>
    </source>
</evidence>
<feature type="repeat" description="Cell wall-binding" evidence="3">
    <location>
        <begin position="68"/>
        <end position="87"/>
    </location>
</feature>
<keyword evidence="2" id="KW-0677">Repeat</keyword>
<dbReference type="EC" id="3.5.1.28" evidence="5"/>
<comment type="caution">
    <text evidence="5">The sequence shown here is derived from an EMBL/GenBank/DDBJ whole genome shotgun (WGS) entry which is preliminary data.</text>
</comment>
<dbReference type="InterPro" id="IPR018337">
    <property type="entry name" value="Cell_wall/Cho-bd_repeat"/>
</dbReference>
<dbReference type="STRING" id="225345.CLCHR_37890"/>
<feature type="chain" id="PRO_5012234762" evidence="4">
    <location>
        <begin position="30"/>
        <end position="254"/>
    </location>
</feature>
<dbReference type="AlphaFoldDB" id="A0A1V4IF42"/>
<dbReference type="RefSeq" id="WP_079441445.1">
    <property type="nucleotide sequence ID" value="NZ_MZGT01000063.1"/>
</dbReference>
<feature type="signal peptide" evidence="4">
    <location>
        <begin position="1"/>
        <end position="29"/>
    </location>
</feature>
<evidence type="ECO:0000256" key="3">
    <source>
        <dbReference type="PROSITE-ProRule" id="PRU00591"/>
    </source>
</evidence>
<proteinExistence type="predicted"/>
<dbReference type="SUPFAM" id="SSF69360">
    <property type="entry name" value="Cell wall binding repeat"/>
    <property type="match status" value="1"/>
</dbReference>
<protein>
    <submittedName>
        <fullName evidence="5">Autolysin</fullName>
        <ecNumber evidence="5">3.5.1.28</ecNumber>
    </submittedName>
</protein>
<dbReference type="Gene3D" id="2.60.40.4270">
    <property type="entry name" value="Listeria-Bacteroides repeat domain"/>
    <property type="match status" value="1"/>
</dbReference>
<keyword evidence="4" id="KW-0732">Signal</keyword>
<dbReference type="Gene3D" id="2.10.270.10">
    <property type="entry name" value="Cholin Binding"/>
    <property type="match status" value="1"/>
</dbReference>
<evidence type="ECO:0000256" key="1">
    <source>
        <dbReference type="ARBA" id="ARBA00004196"/>
    </source>
</evidence>
<dbReference type="Pfam" id="PF19127">
    <property type="entry name" value="Choline_bind_3"/>
    <property type="match status" value="1"/>
</dbReference>
<reference evidence="5 6" key="1">
    <citation type="submission" date="2017-03" db="EMBL/GenBank/DDBJ databases">
        <title>Genome sequence of Clostridium chromiireducens DSM 23318.</title>
        <authorList>
            <person name="Poehlein A."/>
            <person name="Daniel R."/>
        </authorList>
    </citation>
    <scope>NUCLEOTIDE SEQUENCE [LARGE SCALE GENOMIC DNA]</scope>
    <source>
        <strain evidence="5 6">DSM 23318</strain>
    </source>
</reference>
<dbReference type="Pfam" id="PF09479">
    <property type="entry name" value="Flg_new"/>
    <property type="match status" value="1"/>
</dbReference>
<evidence type="ECO:0000256" key="4">
    <source>
        <dbReference type="SAM" id="SignalP"/>
    </source>
</evidence>
<name>A0A1V4IF42_9CLOT</name>
<accession>A0A1V4IF42</accession>
<dbReference type="InterPro" id="IPR013378">
    <property type="entry name" value="InlB-like_B-rpt"/>
</dbReference>
<organism evidence="5 6">
    <name type="scientific">Clostridium chromiireducens</name>
    <dbReference type="NCBI Taxonomy" id="225345"/>
    <lineage>
        <taxon>Bacteria</taxon>
        <taxon>Bacillati</taxon>
        <taxon>Bacillota</taxon>
        <taxon>Clostridia</taxon>
        <taxon>Eubacteriales</taxon>
        <taxon>Clostridiaceae</taxon>
        <taxon>Clostridium</taxon>
    </lineage>
</organism>
<gene>
    <name evidence="5" type="primary">lytA_17</name>
    <name evidence="5" type="ORF">CLCHR_37890</name>
</gene>
<dbReference type="InterPro" id="IPR042229">
    <property type="entry name" value="Listeria/Bacterioides_rpt_sf"/>
</dbReference>
<dbReference type="PROSITE" id="PS51170">
    <property type="entry name" value="CW"/>
    <property type="match status" value="2"/>
</dbReference>
<dbReference type="OrthoDB" id="1901282at2"/>
<comment type="subcellular location">
    <subcellularLocation>
        <location evidence="1">Cell envelope</location>
    </subcellularLocation>
</comment>
<dbReference type="GO" id="GO:0008745">
    <property type="term" value="F:N-acetylmuramoyl-L-alanine amidase activity"/>
    <property type="evidence" value="ECO:0007669"/>
    <property type="project" value="UniProtKB-EC"/>
</dbReference>
<dbReference type="Proteomes" id="UP000191056">
    <property type="component" value="Unassembled WGS sequence"/>
</dbReference>